<dbReference type="SUPFAM" id="SSF51735">
    <property type="entry name" value="NAD(P)-binding Rossmann-fold domains"/>
    <property type="match status" value="1"/>
</dbReference>
<dbReference type="AlphaFoldDB" id="A0AAN7MA70"/>
<dbReference type="PANTHER" id="PTHR42938:SF5">
    <property type="entry name" value="D-3-PHOSPHOGLYCERATE DEHYDROGENASE 3, CHLOROPLASTIC"/>
    <property type="match status" value="1"/>
</dbReference>
<dbReference type="InterPro" id="IPR006140">
    <property type="entry name" value="D-isomer_DH_NAD-bd"/>
</dbReference>
<accession>A0AAN7MA70</accession>
<dbReference type="InterPro" id="IPR036291">
    <property type="entry name" value="NAD(P)-bd_dom_sf"/>
</dbReference>
<dbReference type="GO" id="GO:0051287">
    <property type="term" value="F:NAD binding"/>
    <property type="evidence" value="ECO:0007669"/>
    <property type="project" value="InterPro"/>
</dbReference>
<evidence type="ECO:0000313" key="2">
    <source>
        <dbReference type="EMBL" id="KAK4802215.1"/>
    </source>
</evidence>
<evidence type="ECO:0000313" key="3">
    <source>
        <dbReference type="Proteomes" id="UP001346149"/>
    </source>
</evidence>
<dbReference type="Proteomes" id="UP001346149">
    <property type="component" value="Unassembled WGS sequence"/>
</dbReference>
<dbReference type="EMBL" id="JAXQNO010000002">
    <property type="protein sequence ID" value="KAK4802215.1"/>
    <property type="molecule type" value="Genomic_DNA"/>
</dbReference>
<name>A0AAN7MA70_TRANT</name>
<evidence type="ECO:0000259" key="1">
    <source>
        <dbReference type="Pfam" id="PF02826"/>
    </source>
</evidence>
<dbReference type="GO" id="GO:0004617">
    <property type="term" value="F:phosphoglycerate dehydrogenase activity"/>
    <property type="evidence" value="ECO:0007669"/>
    <property type="project" value="TreeGrafter"/>
</dbReference>
<dbReference type="GO" id="GO:0009570">
    <property type="term" value="C:chloroplast stroma"/>
    <property type="evidence" value="ECO:0007669"/>
    <property type="project" value="TreeGrafter"/>
</dbReference>
<keyword evidence="3" id="KW-1185">Reference proteome</keyword>
<gene>
    <name evidence="2" type="ORF">SAY86_000418</name>
</gene>
<organism evidence="2 3">
    <name type="scientific">Trapa natans</name>
    <name type="common">Water chestnut</name>
    <dbReference type="NCBI Taxonomy" id="22666"/>
    <lineage>
        <taxon>Eukaryota</taxon>
        <taxon>Viridiplantae</taxon>
        <taxon>Streptophyta</taxon>
        <taxon>Embryophyta</taxon>
        <taxon>Tracheophyta</taxon>
        <taxon>Spermatophyta</taxon>
        <taxon>Magnoliopsida</taxon>
        <taxon>eudicotyledons</taxon>
        <taxon>Gunneridae</taxon>
        <taxon>Pentapetalae</taxon>
        <taxon>rosids</taxon>
        <taxon>malvids</taxon>
        <taxon>Myrtales</taxon>
        <taxon>Lythraceae</taxon>
        <taxon>Trapa</taxon>
    </lineage>
</organism>
<feature type="domain" description="D-isomer specific 2-hydroxyacid dehydrogenase NAD-binding" evidence="1">
    <location>
        <begin position="76"/>
        <end position="142"/>
    </location>
</feature>
<dbReference type="Pfam" id="PF02826">
    <property type="entry name" value="2-Hacid_dh_C"/>
    <property type="match status" value="1"/>
</dbReference>
<sequence length="153" mass="16406">MKKIGGDAGFRLAMAIISIEKKFFSVVKATDRVVILLHAAIGNGESKFVVLLNPLVISFKYGKFSALLPPNLTKCQEGNRNKYLGVSLLGKTLAVMGFGMLGSEVACLARGLGMHVIAHDPYALADQARAISVDLVGFDDALLQWISSPSTRL</sequence>
<dbReference type="Gene3D" id="3.40.50.720">
    <property type="entry name" value="NAD(P)-binding Rossmann-like Domain"/>
    <property type="match status" value="1"/>
</dbReference>
<protein>
    <recommendedName>
        <fullName evidence="1">D-isomer specific 2-hydroxyacid dehydrogenase NAD-binding domain-containing protein</fullName>
    </recommendedName>
</protein>
<comment type="caution">
    <text evidence="2">The sequence shown here is derived from an EMBL/GenBank/DDBJ whole genome shotgun (WGS) entry which is preliminary data.</text>
</comment>
<reference evidence="2 3" key="1">
    <citation type="journal article" date="2023" name="Hortic Res">
        <title>Pangenome of water caltrop reveals structural variations and asymmetric subgenome divergence after allopolyploidization.</title>
        <authorList>
            <person name="Zhang X."/>
            <person name="Chen Y."/>
            <person name="Wang L."/>
            <person name="Yuan Y."/>
            <person name="Fang M."/>
            <person name="Shi L."/>
            <person name="Lu R."/>
            <person name="Comes H.P."/>
            <person name="Ma Y."/>
            <person name="Chen Y."/>
            <person name="Huang G."/>
            <person name="Zhou Y."/>
            <person name="Zheng Z."/>
            <person name="Qiu Y."/>
        </authorList>
    </citation>
    <scope>NUCLEOTIDE SEQUENCE [LARGE SCALE GENOMIC DNA]</scope>
    <source>
        <strain evidence="2">F231</strain>
    </source>
</reference>
<proteinExistence type="predicted"/>
<dbReference type="PANTHER" id="PTHR42938">
    <property type="entry name" value="FORMATE DEHYDROGENASE 1"/>
    <property type="match status" value="1"/>
</dbReference>